<name>A0A9D4KLC8_DREPO</name>
<feature type="region of interest" description="Disordered" evidence="1">
    <location>
        <begin position="1"/>
        <end position="31"/>
    </location>
</feature>
<evidence type="ECO:0000313" key="2">
    <source>
        <dbReference type="EMBL" id="KAH3842003.1"/>
    </source>
</evidence>
<sequence>MMIDNYDDDDEEDDDDEDDDEDDNDDDDDDYFEKMMVNNKICNYNTSKQNSTRVTFVCRYPAWYAACMFGGSGLERETVAPDGNM</sequence>
<organism evidence="2 3">
    <name type="scientific">Dreissena polymorpha</name>
    <name type="common">Zebra mussel</name>
    <name type="synonym">Mytilus polymorpha</name>
    <dbReference type="NCBI Taxonomy" id="45954"/>
    <lineage>
        <taxon>Eukaryota</taxon>
        <taxon>Metazoa</taxon>
        <taxon>Spiralia</taxon>
        <taxon>Lophotrochozoa</taxon>
        <taxon>Mollusca</taxon>
        <taxon>Bivalvia</taxon>
        <taxon>Autobranchia</taxon>
        <taxon>Heteroconchia</taxon>
        <taxon>Euheterodonta</taxon>
        <taxon>Imparidentia</taxon>
        <taxon>Neoheterodontei</taxon>
        <taxon>Myida</taxon>
        <taxon>Dreissenoidea</taxon>
        <taxon>Dreissenidae</taxon>
        <taxon>Dreissena</taxon>
    </lineage>
</organism>
<accession>A0A9D4KLC8</accession>
<keyword evidence="3" id="KW-1185">Reference proteome</keyword>
<dbReference type="AlphaFoldDB" id="A0A9D4KLC8"/>
<evidence type="ECO:0000313" key="3">
    <source>
        <dbReference type="Proteomes" id="UP000828390"/>
    </source>
</evidence>
<gene>
    <name evidence="2" type="ORF">DPMN_115491</name>
</gene>
<evidence type="ECO:0000256" key="1">
    <source>
        <dbReference type="SAM" id="MobiDB-lite"/>
    </source>
</evidence>
<dbReference type="EMBL" id="JAIWYP010000004">
    <property type="protein sequence ID" value="KAH3842003.1"/>
    <property type="molecule type" value="Genomic_DNA"/>
</dbReference>
<dbReference type="Proteomes" id="UP000828390">
    <property type="component" value="Unassembled WGS sequence"/>
</dbReference>
<reference evidence="2" key="1">
    <citation type="journal article" date="2019" name="bioRxiv">
        <title>The Genome of the Zebra Mussel, Dreissena polymorpha: A Resource for Invasive Species Research.</title>
        <authorList>
            <person name="McCartney M.A."/>
            <person name="Auch B."/>
            <person name="Kono T."/>
            <person name="Mallez S."/>
            <person name="Zhang Y."/>
            <person name="Obille A."/>
            <person name="Becker A."/>
            <person name="Abrahante J.E."/>
            <person name="Garbe J."/>
            <person name="Badalamenti J.P."/>
            <person name="Herman A."/>
            <person name="Mangelson H."/>
            <person name="Liachko I."/>
            <person name="Sullivan S."/>
            <person name="Sone E.D."/>
            <person name="Koren S."/>
            <person name="Silverstein K.A.T."/>
            <person name="Beckman K.B."/>
            <person name="Gohl D.M."/>
        </authorList>
    </citation>
    <scope>NUCLEOTIDE SEQUENCE</scope>
    <source>
        <strain evidence="2">Duluth1</strain>
        <tissue evidence="2">Whole animal</tissue>
    </source>
</reference>
<proteinExistence type="predicted"/>
<protein>
    <submittedName>
        <fullName evidence="2">Uncharacterized protein</fullName>
    </submittedName>
</protein>
<reference evidence="2" key="2">
    <citation type="submission" date="2020-11" db="EMBL/GenBank/DDBJ databases">
        <authorList>
            <person name="McCartney M.A."/>
            <person name="Auch B."/>
            <person name="Kono T."/>
            <person name="Mallez S."/>
            <person name="Becker A."/>
            <person name="Gohl D.M."/>
            <person name="Silverstein K.A.T."/>
            <person name="Koren S."/>
            <person name="Bechman K.B."/>
            <person name="Herman A."/>
            <person name="Abrahante J.E."/>
            <person name="Garbe J."/>
        </authorList>
    </citation>
    <scope>NUCLEOTIDE SEQUENCE</scope>
    <source>
        <strain evidence="2">Duluth1</strain>
        <tissue evidence="2">Whole animal</tissue>
    </source>
</reference>
<comment type="caution">
    <text evidence="2">The sequence shown here is derived from an EMBL/GenBank/DDBJ whole genome shotgun (WGS) entry which is preliminary data.</text>
</comment>